<organism evidence="1 2">
    <name type="scientific">Pyrocoelia pectoralis</name>
    <dbReference type="NCBI Taxonomy" id="417401"/>
    <lineage>
        <taxon>Eukaryota</taxon>
        <taxon>Metazoa</taxon>
        <taxon>Ecdysozoa</taxon>
        <taxon>Arthropoda</taxon>
        <taxon>Hexapoda</taxon>
        <taxon>Insecta</taxon>
        <taxon>Pterygota</taxon>
        <taxon>Neoptera</taxon>
        <taxon>Endopterygota</taxon>
        <taxon>Coleoptera</taxon>
        <taxon>Polyphaga</taxon>
        <taxon>Elateriformia</taxon>
        <taxon>Elateroidea</taxon>
        <taxon>Lampyridae</taxon>
        <taxon>Lampyrinae</taxon>
        <taxon>Pyrocoelia</taxon>
    </lineage>
</organism>
<keyword evidence="2" id="KW-1185">Reference proteome</keyword>
<dbReference type="GO" id="GO:0005886">
    <property type="term" value="C:plasma membrane"/>
    <property type="evidence" value="ECO:0007669"/>
    <property type="project" value="TreeGrafter"/>
</dbReference>
<comment type="caution">
    <text evidence="1">The sequence shown here is derived from an EMBL/GenBank/DDBJ whole genome shotgun (WGS) entry which is preliminary data.</text>
</comment>
<evidence type="ECO:0000313" key="2">
    <source>
        <dbReference type="Proteomes" id="UP001329430"/>
    </source>
</evidence>
<dbReference type="Proteomes" id="UP001329430">
    <property type="component" value="Chromosome 7"/>
</dbReference>
<reference evidence="1 2" key="1">
    <citation type="journal article" date="2024" name="Insects">
        <title>An Improved Chromosome-Level Genome Assembly of the Firefly Pyrocoelia pectoralis.</title>
        <authorList>
            <person name="Fu X."/>
            <person name="Meyer-Rochow V.B."/>
            <person name="Ballantyne L."/>
            <person name="Zhu X."/>
        </authorList>
    </citation>
    <scope>NUCLEOTIDE SEQUENCE [LARGE SCALE GENOMIC DNA]</scope>
    <source>
        <strain evidence="1">XCY_ONT2</strain>
    </source>
</reference>
<gene>
    <name evidence="1" type="ORF">RI129_010346</name>
</gene>
<dbReference type="InterPro" id="IPR051851">
    <property type="entry name" value="EFR3_Homologs"/>
</dbReference>
<evidence type="ECO:0000313" key="1">
    <source>
        <dbReference type="EMBL" id="KAK5641799.1"/>
    </source>
</evidence>
<dbReference type="GO" id="GO:0072659">
    <property type="term" value="P:protein localization to plasma membrane"/>
    <property type="evidence" value="ECO:0007669"/>
    <property type="project" value="TreeGrafter"/>
</dbReference>
<dbReference type="PANTHER" id="PTHR12444:SF9">
    <property type="entry name" value="AGAP013133-PA"/>
    <property type="match status" value="1"/>
</dbReference>
<sequence length="492" mass="57506">MSKSDLVDKIQKLNKYCLSHVDDSYRVHLNRLKGIQILNDIVDETQLSDLSANQIVTMVWSSISCMHHFYIRLRIQGGCMAWTRRNQTRKAIRTYEKLIRFSLPYTYNIVLNAIITFYTESHMWHTEYLCATLLKRLLLVSKEGAMTIHSILDIAEETSNRNIMEARQVIRVLYQVLETYPWHDMDDFLMVRLLTMYHRSIVPADNAFDYVQLRKGIEVTIRHIMVNISSEGLLKVIKVMIGWIYGEDITDDALLHFGNLIEYAALLHQTYLYRDSLQPDLFPMILELVGSENRLYSLLGNRILQNLMDRHRNVTSFDTPRIFLVNLSFNIIVGRYNSEDKAFVRIYRELIHTSLVNLECTYASIAILVVEVPCGYMAAAIVCLSMAIQETAISTEDIGLESSHRLHATVMSLISLVCWVHDAHIFYEYVITIMTRRAKYAPHLNPPLRATYQYAQHHILWNKPELFFEDWEARYGLWKCFRTRRPKLDSCS</sequence>
<dbReference type="PANTHER" id="PTHR12444">
    <property type="entry name" value="PROTEIN EFR3 HOMOLOG CMP44E"/>
    <property type="match status" value="1"/>
</dbReference>
<proteinExistence type="predicted"/>
<name>A0AAN7V914_9COLE</name>
<accession>A0AAN7V914</accession>
<dbReference type="EMBL" id="JAVRBK010000007">
    <property type="protein sequence ID" value="KAK5641799.1"/>
    <property type="molecule type" value="Genomic_DNA"/>
</dbReference>
<dbReference type="AlphaFoldDB" id="A0AAN7V914"/>
<protein>
    <submittedName>
        <fullName evidence="1">Uncharacterized protein</fullName>
    </submittedName>
</protein>